<dbReference type="Proteomes" id="UP000186955">
    <property type="component" value="Unassembled WGS sequence"/>
</dbReference>
<organism evidence="6 7">
    <name type="scientific">Penicillium subrubescens</name>
    <dbReference type="NCBI Taxonomy" id="1316194"/>
    <lineage>
        <taxon>Eukaryota</taxon>
        <taxon>Fungi</taxon>
        <taxon>Dikarya</taxon>
        <taxon>Ascomycota</taxon>
        <taxon>Pezizomycotina</taxon>
        <taxon>Eurotiomycetes</taxon>
        <taxon>Eurotiomycetidae</taxon>
        <taxon>Eurotiales</taxon>
        <taxon>Aspergillaceae</taxon>
        <taxon>Penicillium</taxon>
    </lineage>
</organism>
<evidence type="ECO:0000256" key="2">
    <source>
        <dbReference type="ARBA" id="ARBA00013807"/>
    </source>
</evidence>
<evidence type="ECO:0000256" key="4">
    <source>
        <dbReference type="SAM" id="Coils"/>
    </source>
</evidence>
<evidence type="ECO:0000256" key="1">
    <source>
        <dbReference type="ARBA" id="ARBA00009574"/>
    </source>
</evidence>
<dbReference type="EMBL" id="MNBE01000719">
    <property type="protein sequence ID" value="OKO94292.1"/>
    <property type="molecule type" value="Genomic_DNA"/>
</dbReference>
<feature type="compositionally biased region" description="Polar residues" evidence="5">
    <location>
        <begin position="481"/>
        <end position="500"/>
    </location>
</feature>
<evidence type="ECO:0000313" key="6">
    <source>
        <dbReference type="EMBL" id="OKO94292.1"/>
    </source>
</evidence>
<feature type="region of interest" description="Disordered" evidence="5">
    <location>
        <begin position="477"/>
        <end position="534"/>
    </location>
</feature>
<comment type="caution">
    <text evidence="6">The sequence shown here is derived from an EMBL/GenBank/DDBJ whole genome shotgun (WGS) entry which is preliminary data.</text>
</comment>
<evidence type="ECO:0000256" key="5">
    <source>
        <dbReference type="SAM" id="MobiDB-lite"/>
    </source>
</evidence>
<dbReference type="GO" id="GO:0035493">
    <property type="term" value="P:SNARE complex assembly"/>
    <property type="evidence" value="ECO:0007669"/>
    <property type="project" value="TreeGrafter"/>
</dbReference>
<dbReference type="GO" id="GO:0032991">
    <property type="term" value="C:protein-containing complex"/>
    <property type="evidence" value="ECO:0007669"/>
    <property type="project" value="UniProtKB-ARBA"/>
</dbReference>
<dbReference type="PANTHER" id="PTHR15157">
    <property type="entry name" value="UV RADIATION RESISTANCE-ASSOCIATED GENE PROTEIN"/>
    <property type="match status" value="1"/>
</dbReference>
<keyword evidence="7" id="KW-1185">Reference proteome</keyword>
<dbReference type="GO" id="GO:0005768">
    <property type="term" value="C:endosome"/>
    <property type="evidence" value="ECO:0007669"/>
    <property type="project" value="TreeGrafter"/>
</dbReference>
<keyword evidence="3 4" id="KW-0175">Coiled coil</keyword>
<dbReference type="GO" id="GO:0000149">
    <property type="term" value="F:SNARE binding"/>
    <property type="evidence" value="ECO:0007669"/>
    <property type="project" value="TreeGrafter"/>
</dbReference>
<protein>
    <recommendedName>
        <fullName evidence="2">Autophagy-related protein 14</fullName>
    </recommendedName>
</protein>
<feature type="region of interest" description="Disordered" evidence="5">
    <location>
        <begin position="286"/>
        <end position="317"/>
    </location>
</feature>
<proteinExistence type="inferred from homology"/>
<dbReference type="PANTHER" id="PTHR15157:SF13">
    <property type="entry name" value="AUTOPHAGY-RELATED PROTEIN 14"/>
    <property type="match status" value="1"/>
</dbReference>
<evidence type="ECO:0000313" key="7">
    <source>
        <dbReference type="Proteomes" id="UP000186955"/>
    </source>
</evidence>
<reference evidence="6 7" key="1">
    <citation type="submission" date="2016-10" db="EMBL/GenBank/DDBJ databases">
        <title>Genome sequence of the ascomycete fungus Penicillium subrubescens.</title>
        <authorList>
            <person name="De Vries R.P."/>
            <person name="Peng M."/>
            <person name="Dilokpimol A."/>
            <person name="Hilden K."/>
            <person name="Makela M.R."/>
            <person name="Grigoriev I."/>
            <person name="Riley R."/>
            <person name="Granchi Z."/>
        </authorList>
    </citation>
    <scope>NUCLEOTIDE SEQUENCE [LARGE SCALE GENOMIC DNA]</scope>
    <source>
        <strain evidence="6 7">CBS 132785</strain>
    </source>
</reference>
<sequence length="534" mass="59374">MSCLICNSAHSRQPFLCPTCARNHLYQLRLGNTRVLLEKESLGRQIELAVSREVSQKTPSIPSEGLSTDDHKSSPCWALQTISSRQAASSSRRESLAQQIEELKEDLKAKKADISEREANLSRRRSDAESALYQLGEREATILTGVQNTTKRAEHLWHNLHSKTAEARIFLCREAAHLYGLRQKTSRKGDGRHSYVLGGITIVDLKDMNSMPAESISTPLSFSNRFAGATPAQISTSLSNIAHLLVLVSHYLSLRLPAEITLPHRNHPTATIYSFAASYNFRDSSDGSDTAYSSTPSPTASRTEPRTQPRPRPLFIDKPLPRLAKEDPGTYALFLEGASLLAWDVAWLCRTQGINLTSDSWEDVCNIGKGMWQLLVAPPAQASTLMRAFAGRETQVKMKTAKDSPQTTIQRTKSFPMLGHYSHGTVHSFIAASEGVEFMRTWKLPTPTKIVDKLKSNLLGEMASAEWEVLEEKEWFDGNMDPNQPLDSQDQQGTSSNPQAESGERATDHQQTSVQTDDSRRPRGTSGWTKLNSR</sequence>
<comment type="similarity">
    <text evidence="1">Belongs to the ATG14 family.</text>
</comment>
<name>A0A1Q5T280_9EURO</name>
<feature type="region of interest" description="Disordered" evidence="5">
    <location>
        <begin position="53"/>
        <end position="72"/>
    </location>
</feature>
<gene>
    <name evidence="6" type="ORF">PENSUB_11559</name>
</gene>
<accession>A0A1Q5T280</accession>
<dbReference type="InterPro" id="IPR018791">
    <property type="entry name" value="UV_resistance/autophagy_Atg14"/>
</dbReference>
<dbReference type="GO" id="GO:0000323">
    <property type="term" value="C:lytic vacuole"/>
    <property type="evidence" value="ECO:0007669"/>
    <property type="project" value="TreeGrafter"/>
</dbReference>
<dbReference type="Pfam" id="PF10186">
    <property type="entry name" value="ATG14"/>
    <property type="match status" value="1"/>
</dbReference>
<dbReference type="AlphaFoldDB" id="A0A1Q5T280"/>
<evidence type="ECO:0000256" key="3">
    <source>
        <dbReference type="ARBA" id="ARBA00023054"/>
    </source>
</evidence>
<feature type="compositionally biased region" description="Low complexity" evidence="5">
    <location>
        <begin position="288"/>
        <end position="302"/>
    </location>
</feature>
<feature type="coiled-coil region" evidence="4">
    <location>
        <begin position="86"/>
        <end position="124"/>
    </location>
</feature>